<keyword evidence="6" id="KW-1185">Reference proteome</keyword>
<feature type="transmembrane region" description="Helical" evidence="4">
    <location>
        <begin position="174"/>
        <end position="197"/>
    </location>
</feature>
<organism evidence="5 6">
    <name type="scientific">Staphylotrichum tortipilum</name>
    <dbReference type="NCBI Taxonomy" id="2831512"/>
    <lineage>
        <taxon>Eukaryota</taxon>
        <taxon>Fungi</taxon>
        <taxon>Dikarya</taxon>
        <taxon>Ascomycota</taxon>
        <taxon>Pezizomycotina</taxon>
        <taxon>Sordariomycetes</taxon>
        <taxon>Sordariomycetidae</taxon>
        <taxon>Sordariales</taxon>
        <taxon>Chaetomiaceae</taxon>
        <taxon>Staphylotrichum</taxon>
    </lineage>
</organism>
<dbReference type="InterPro" id="IPR036259">
    <property type="entry name" value="MFS_trans_sf"/>
</dbReference>
<evidence type="ECO:0000256" key="1">
    <source>
        <dbReference type="ARBA" id="ARBA00004141"/>
    </source>
</evidence>
<feature type="region of interest" description="Disordered" evidence="3">
    <location>
        <begin position="1"/>
        <end position="43"/>
    </location>
</feature>
<dbReference type="Pfam" id="PF07690">
    <property type="entry name" value="MFS_1"/>
    <property type="match status" value="1"/>
</dbReference>
<evidence type="ECO:0000313" key="5">
    <source>
        <dbReference type="EMBL" id="KAK3903322.1"/>
    </source>
</evidence>
<accession>A0AAN6MLV5</accession>
<feature type="transmembrane region" description="Helical" evidence="4">
    <location>
        <begin position="338"/>
        <end position="362"/>
    </location>
</feature>
<evidence type="ECO:0000313" key="6">
    <source>
        <dbReference type="Proteomes" id="UP001303889"/>
    </source>
</evidence>
<feature type="transmembrane region" description="Helical" evidence="4">
    <location>
        <begin position="312"/>
        <end position="332"/>
    </location>
</feature>
<dbReference type="Gene3D" id="1.20.1250.20">
    <property type="entry name" value="MFS general substrate transporter like domains"/>
    <property type="match status" value="1"/>
</dbReference>
<sequence>MAAETDVEKGPAAGRQHDTDVGSGDDDAPATSSSPQEFKPPDGGLEAWSQVFAGILINMMAWGYPSTFGVYQLHYRDTLKLPEAQISWIGSLQVFLAFGMCTFSGRLADAGYVKSTIIVGSFLVVFGTFMTSLCTEYWQIFLAQGLCTGLGLGVIFMPPLSVINSYFLTRRSSALAISATGTGLGSVVFPAAIQYLIPRVGFPWAVRCAAFIALFISVVAVLMLRPQLRPRKSGPVIEWDAFREGPYLLYILGAFLFFWALYFGYFYINAYARNIIHFSTTDSVQLLLITNGMSVPSRPVAGYLADRFFGPINLYTFHTLVLGCLLFAWTGVTTRTGMYVFAVFFGLANGAAQGLFAGSLASLTKDPRKMGTRFGMVCTIVAFASLAGPPTAGAIIDKSGGKYLWAQVWAGLVVVLASVVLAGTRVVVTGFKLWVKI</sequence>
<feature type="transmembrane region" description="Helical" evidence="4">
    <location>
        <begin position="408"/>
        <end position="428"/>
    </location>
</feature>
<dbReference type="GO" id="GO:0016020">
    <property type="term" value="C:membrane"/>
    <property type="evidence" value="ECO:0007669"/>
    <property type="project" value="UniProtKB-SubCell"/>
</dbReference>
<feature type="transmembrane region" description="Helical" evidence="4">
    <location>
        <begin position="374"/>
        <end position="396"/>
    </location>
</feature>
<gene>
    <name evidence="5" type="ORF">C8A05DRAFT_32942</name>
</gene>
<comment type="caution">
    <text evidence="5">The sequence shown here is derived from an EMBL/GenBank/DDBJ whole genome shotgun (WGS) entry which is preliminary data.</text>
</comment>
<dbReference type="Proteomes" id="UP001303889">
    <property type="component" value="Unassembled WGS sequence"/>
</dbReference>
<protein>
    <submittedName>
        <fullName evidence="5">Uncharacterized protein</fullName>
    </submittedName>
</protein>
<feature type="transmembrane region" description="Helical" evidence="4">
    <location>
        <begin position="117"/>
        <end position="138"/>
    </location>
</feature>
<keyword evidence="4" id="KW-0812">Transmembrane</keyword>
<evidence type="ECO:0000256" key="4">
    <source>
        <dbReference type="SAM" id="Phobius"/>
    </source>
</evidence>
<keyword evidence="4" id="KW-1133">Transmembrane helix</keyword>
<reference evidence="5" key="1">
    <citation type="journal article" date="2023" name="Mol. Phylogenet. Evol.">
        <title>Genome-scale phylogeny and comparative genomics of the fungal order Sordariales.</title>
        <authorList>
            <person name="Hensen N."/>
            <person name="Bonometti L."/>
            <person name="Westerberg I."/>
            <person name="Brannstrom I.O."/>
            <person name="Guillou S."/>
            <person name="Cros-Aarteil S."/>
            <person name="Calhoun S."/>
            <person name="Haridas S."/>
            <person name="Kuo A."/>
            <person name="Mondo S."/>
            <person name="Pangilinan J."/>
            <person name="Riley R."/>
            <person name="LaButti K."/>
            <person name="Andreopoulos B."/>
            <person name="Lipzen A."/>
            <person name="Chen C."/>
            <person name="Yan M."/>
            <person name="Daum C."/>
            <person name="Ng V."/>
            <person name="Clum A."/>
            <person name="Steindorff A."/>
            <person name="Ohm R.A."/>
            <person name="Martin F."/>
            <person name="Silar P."/>
            <person name="Natvig D.O."/>
            <person name="Lalanne C."/>
            <person name="Gautier V."/>
            <person name="Ament-Velasquez S.L."/>
            <person name="Kruys A."/>
            <person name="Hutchinson M.I."/>
            <person name="Powell A.J."/>
            <person name="Barry K."/>
            <person name="Miller A.N."/>
            <person name="Grigoriev I.V."/>
            <person name="Debuchy R."/>
            <person name="Gladieux P."/>
            <person name="Hiltunen Thoren M."/>
            <person name="Johannesson H."/>
        </authorList>
    </citation>
    <scope>NUCLEOTIDE SEQUENCE</scope>
    <source>
        <strain evidence="5">CBS 103.79</strain>
    </source>
</reference>
<dbReference type="PANTHER" id="PTHR11360:SF130">
    <property type="entry name" value="MAJOR FACILITATOR SUPERFAMILY (MFS) PROFILE DOMAIN-CONTAINING PROTEIN-RELATED"/>
    <property type="match status" value="1"/>
</dbReference>
<feature type="transmembrane region" description="Helical" evidence="4">
    <location>
        <begin position="47"/>
        <end position="65"/>
    </location>
</feature>
<feature type="transmembrane region" description="Helical" evidence="4">
    <location>
        <begin position="86"/>
        <end position="105"/>
    </location>
</feature>
<dbReference type="InterPro" id="IPR011701">
    <property type="entry name" value="MFS"/>
</dbReference>
<feature type="transmembrane region" description="Helical" evidence="4">
    <location>
        <begin position="247"/>
        <end position="268"/>
    </location>
</feature>
<keyword evidence="4" id="KW-0472">Membrane</keyword>
<comment type="similarity">
    <text evidence="2">Belongs to the major facilitator superfamily. Monocarboxylate porter (TC 2.A.1.13) family.</text>
</comment>
<dbReference type="SUPFAM" id="SSF103473">
    <property type="entry name" value="MFS general substrate transporter"/>
    <property type="match status" value="1"/>
</dbReference>
<comment type="subcellular location">
    <subcellularLocation>
        <location evidence="1">Membrane</location>
        <topology evidence="1">Multi-pass membrane protein</topology>
    </subcellularLocation>
</comment>
<feature type="transmembrane region" description="Helical" evidence="4">
    <location>
        <begin position="204"/>
        <end position="224"/>
    </location>
</feature>
<reference evidence="5" key="2">
    <citation type="submission" date="2023-05" db="EMBL/GenBank/DDBJ databases">
        <authorList>
            <consortium name="Lawrence Berkeley National Laboratory"/>
            <person name="Steindorff A."/>
            <person name="Hensen N."/>
            <person name="Bonometti L."/>
            <person name="Westerberg I."/>
            <person name="Brannstrom I.O."/>
            <person name="Guillou S."/>
            <person name="Cros-Aarteil S."/>
            <person name="Calhoun S."/>
            <person name="Haridas S."/>
            <person name="Kuo A."/>
            <person name="Mondo S."/>
            <person name="Pangilinan J."/>
            <person name="Riley R."/>
            <person name="Labutti K."/>
            <person name="Andreopoulos B."/>
            <person name="Lipzen A."/>
            <person name="Chen C."/>
            <person name="Yanf M."/>
            <person name="Daum C."/>
            <person name="Ng V."/>
            <person name="Clum A."/>
            <person name="Ohm R."/>
            <person name="Martin F."/>
            <person name="Silar P."/>
            <person name="Natvig D."/>
            <person name="Lalanne C."/>
            <person name="Gautier V."/>
            <person name="Ament-Velasquez S.L."/>
            <person name="Kruys A."/>
            <person name="Hutchinson M.I."/>
            <person name="Powell A.J."/>
            <person name="Barry K."/>
            <person name="Miller A.N."/>
            <person name="Grigoriev I.V."/>
            <person name="Debuchy R."/>
            <person name="Gladieux P."/>
            <person name="Thoren M.H."/>
            <person name="Johannesson H."/>
        </authorList>
    </citation>
    <scope>NUCLEOTIDE SEQUENCE</scope>
    <source>
        <strain evidence="5">CBS 103.79</strain>
    </source>
</reference>
<dbReference type="InterPro" id="IPR050327">
    <property type="entry name" value="Proton-linked_MCT"/>
</dbReference>
<proteinExistence type="inferred from homology"/>
<evidence type="ECO:0000256" key="3">
    <source>
        <dbReference type="SAM" id="MobiDB-lite"/>
    </source>
</evidence>
<evidence type="ECO:0000256" key="2">
    <source>
        <dbReference type="ARBA" id="ARBA00006727"/>
    </source>
</evidence>
<dbReference type="GO" id="GO:0022857">
    <property type="term" value="F:transmembrane transporter activity"/>
    <property type="evidence" value="ECO:0007669"/>
    <property type="project" value="InterPro"/>
</dbReference>
<dbReference type="EMBL" id="MU855455">
    <property type="protein sequence ID" value="KAK3903322.1"/>
    <property type="molecule type" value="Genomic_DNA"/>
</dbReference>
<name>A0AAN6MLV5_9PEZI</name>
<dbReference type="AlphaFoldDB" id="A0AAN6MLV5"/>
<dbReference type="PANTHER" id="PTHR11360">
    <property type="entry name" value="MONOCARBOXYLATE TRANSPORTER"/>
    <property type="match status" value="1"/>
</dbReference>